<dbReference type="PANTHER" id="PTHR11011">
    <property type="entry name" value="MALE STERILITY PROTEIN 2-RELATED"/>
    <property type="match status" value="1"/>
</dbReference>
<dbReference type="GO" id="GO:0035336">
    <property type="term" value="P:long-chain fatty-acyl-CoA metabolic process"/>
    <property type="evidence" value="ECO:0007669"/>
    <property type="project" value="TreeGrafter"/>
</dbReference>
<evidence type="ECO:0000259" key="6">
    <source>
        <dbReference type="Pfam" id="PF07993"/>
    </source>
</evidence>
<evidence type="ECO:0000256" key="4">
    <source>
        <dbReference type="RuleBase" id="RU363097"/>
    </source>
</evidence>
<gene>
    <name evidence="7" type="ORF">PENTCL1PPCAC_9093</name>
</gene>
<feature type="domain" description="Thioester reductase (TE)" evidence="6">
    <location>
        <begin position="17"/>
        <end position="288"/>
    </location>
</feature>
<dbReference type="EMBL" id="BTSX01000002">
    <property type="protein sequence ID" value="GMS86918.1"/>
    <property type="molecule type" value="Genomic_DNA"/>
</dbReference>
<name>A0AAV5SY53_9BILA</name>
<comment type="function">
    <text evidence="4">Catalyzes the reduction of fatty acyl-CoA to fatty alcohols.</text>
</comment>
<feature type="domain" description="Fatty acyl-CoA reductase C-terminal" evidence="5">
    <location>
        <begin position="369"/>
        <end position="453"/>
    </location>
</feature>
<sequence>DRMEGVNSLFAGRTVFLTGGSGFVGKVVIEKFLSAVPDVERIYVLVRPAKGKTADERWADINSGVMFNRVRAECPEALAKVVPVEGDIVNDDLGLEAEDLQRVLEETSVVMHCAATIRFNDTLRNAIELNIKGVQRMISICKRMKKLESFVHCSTAYVNVDKEGVIEEKQYKVVCDPYQLIDAQSWMPEEMLDGLINAMTPKYFNSYCFTKHVAEELVKLECVDLPTLIFRPSIITGIWKDGIPGWTDAYQGVIAGALGFGTGTIPRMPSKIEDPLDIVPVDVVANMMIVCAAYRLHLTAKKDRSMPILHCNSSHLNMLTIGMYRDVCGTLLCRYPLEKIMFAPTAGARGTVPFEDGIHAFKQHVVGPALDRIGGAFGKKPFWTRTFGKVREAFGVFMPFLSHRWIYQSENMLALLGRMQPDDVEKFDFDVRKIDWNVYVPDLMYGMKTFLAKNDIMSDKKLEKARRN</sequence>
<evidence type="ECO:0000256" key="1">
    <source>
        <dbReference type="ARBA" id="ARBA00005928"/>
    </source>
</evidence>
<dbReference type="Proteomes" id="UP001432027">
    <property type="component" value="Unassembled WGS sequence"/>
</dbReference>
<evidence type="ECO:0000313" key="7">
    <source>
        <dbReference type="EMBL" id="GMS86918.1"/>
    </source>
</evidence>
<keyword evidence="4" id="KW-0521">NADP</keyword>
<dbReference type="InterPro" id="IPR036291">
    <property type="entry name" value="NAD(P)-bd_dom_sf"/>
</dbReference>
<evidence type="ECO:0000256" key="2">
    <source>
        <dbReference type="ARBA" id="ARBA00022516"/>
    </source>
</evidence>
<feature type="non-terminal residue" evidence="7">
    <location>
        <position position="1"/>
    </location>
</feature>
<feature type="non-terminal residue" evidence="7">
    <location>
        <position position="468"/>
    </location>
</feature>
<keyword evidence="2 4" id="KW-0444">Lipid biosynthesis</keyword>
<dbReference type="Gene3D" id="3.40.50.720">
    <property type="entry name" value="NAD(P)-binding Rossmann-like Domain"/>
    <property type="match status" value="1"/>
</dbReference>
<dbReference type="GO" id="GO:0080019">
    <property type="term" value="F:alcohol-forming very long-chain fatty acyl-CoA reductase activity"/>
    <property type="evidence" value="ECO:0007669"/>
    <property type="project" value="InterPro"/>
</dbReference>
<dbReference type="GO" id="GO:0102965">
    <property type="term" value="F:alcohol-forming long-chain fatty acyl-CoA reductase activity"/>
    <property type="evidence" value="ECO:0007669"/>
    <property type="project" value="UniProtKB-EC"/>
</dbReference>
<accession>A0AAV5SY53</accession>
<dbReference type="PANTHER" id="PTHR11011:SF45">
    <property type="entry name" value="FATTY ACYL-COA REDUCTASE CG8306-RELATED"/>
    <property type="match status" value="1"/>
</dbReference>
<reference evidence="7" key="1">
    <citation type="submission" date="2023-10" db="EMBL/GenBank/DDBJ databases">
        <title>Genome assembly of Pristionchus species.</title>
        <authorList>
            <person name="Yoshida K."/>
            <person name="Sommer R.J."/>
        </authorList>
    </citation>
    <scope>NUCLEOTIDE SEQUENCE</scope>
    <source>
        <strain evidence="7">RS0144</strain>
    </source>
</reference>
<organism evidence="7 8">
    <name type="scientific">Pristionchus entomophagus</name>
    <dbReference type="NCBI Taxonomy" id="358040"/>
    <lineage>
        <taxon>Eukaryota</taxon>
        <taxon>Metazoa</taxon>
        <taxon>Ecdysozoa</taxon>
        <taxon>Nematoda</taxon>
        <taxon>Chromadorea</taxon>
        <taxon>Rhabditida</taxon>
        <taxon>Rhabditina</taxon>
        <taxon>Diplogasteromorpha</taxon>
        <taxon>Diplogasteroidea</taxon>
        <taxon>Neodiplogasteridae</taxon>
        <taxon>Pristionchus</taxon>
    </lineage>
</organism>
<evidence type="ECO:0000313" key="8">
    <source>
        <dbReference type="Proteomes" id="UP001432027"/>
    </source>
</evidence>
<comment type="catalytic activity">
    <reaction evidence="4">
        <text>a long-chain fatty acyl-CoA + 2 NADPH + 2 H(+) = a long-chain primary fatty alcohol + 2 NADP(+) + CoA</text>
        <dbReference type="Rhea" id="RHEA:52716"/>
        <dbReference type="ChEBI" id="CHEBI:15378"/>
        <dbReference type="ChEBI" id="CHEBI:57287"/>
        <dbReference type="ChEBI" id="CHEBI:57783"/>
        <dbReference type="ChEBI" id="CHEBI:58349"/>
        <dbReference type="ChEBI" id="CHEBI:77396"/>
        <dbReference type="ChEBI" id="CHEBI:83139"/>
        <dbReference type="EC" id="1.2.1.84"/>
    </reaction>
</comment>
<dbReference type="EC" id="1.2.1.84" evidence="4"/>
<dbReference type="InterPro" id="IPR026055">
    <property type="entry name" value="FAR"/>
</dbReference>
<keyword evidence="3 4" id="KW-0443">Lipid metabolism</keyword>
<evidence type="ECO:0000259" key="5">
    <source>
        <dbReference type="Pfam" id="PF03015"/>
    </source>
</evidence>
<keyword evidence="8" id="KW-1185">Reference proteome</keyword>
<dbReference type="InterPro" id="IPR033640">
    <property type="entry name" value="FAR_C"/>
</dbReference>
<comment type="similarity">
    <text evidence="1 4">Belongs to the fatty acyl-CoA reductase family.</text>
</comment>
<dbReference type="FunFam" id="3.40.50.720:FF:000751">
    <property type="entry name" value="Fatty acyl-CoA reductase"/>
    <property type="match status" value="1"/>
</dbReference>
<dbReference type="InterPro" id="IPR013120">
    <property type="entry name" value="FAR_NAD-bd"/>
</dbReference>
<dbReference type="AlphaFoldDB" id="A0AAV5SY53"/>
<dbReference type="Pfam" id="PF07993">
    <property type="entry name" value="NAD_binding_4"/>
    <property type="match status" value="1"/>
</dbReference>
<keyword evidence="4" id="KW-0560">Oxidoreductase</keyword>
<dbReference type="Pfam" id="PF03015">
    <property type="entry name" value="Sterile"/>
    <property type="match status" value="1"/>
</dbReference>
<comment type="caution">
    <text evidence="7">The sequence shown here is derived from an EMBL/GenBank/DDBJ whole genome shotgun (WGS) entry which is preliminary data.</text>
</comment>
<proteinExistence type="inferred from homology"/>
<dbReference type="CDD" id="cd05236">
    <property type="entry name" value="FAR-N_SDR_e"/>
    <property type="match status" value="1"/>
</dbReference>
<dbReference type="GO" id="GO:0005777">
    <property type="term" value="C:peroxisome"/>
    <property type="evidence" value="ECO:0007669"/>
    <property type="project" value="TreeGrafter"/>
</dbReference>
<dbReference type="SUPFAM" id="SSF51735">
    <property type="entry name" value="NAD(P)-binding Rossmann-fold domains"/>
    <property type="match status" value="1"/>
</dbReference>
<protein>
    <recommendedName>
        <fullName evidence="4">Fatty acyl-CoA reductase</fullName>
        <ecNumber evidence="4">1.2.1.84</ecNumber>
    </recommendedName>
</protein>
<evidence type="ECO:0000256" key="3">
    <source>
        <dbReference type="ARBA" id="ARBA00023098"/>
    </source>
</evidence>
<dbReference type="CDD" id="cd09071">
    <property type="entry name" value="FAR_C"/>
    <property type="match status" value="1"/>
</dbReference>